<dbReference type="Gene3D" id="3.40.50.300">
    <property type="entry name" value="P-loop containing nucleotide triphosphate hydrolases"/>
    <property type="match status" value="2"/>
</dbReference>
<dbReference type="GO" id="GO:0005524">
    <property type="term" value="F:ATP binding"/>
    <property type="evidence" value="ECO:0007669"/>
    <property type="project" value="InterPro"/>
</dbReference>
<dbReference type="GO" id="GO:0006302">
    <property type="term" value="P:double-strand break repair"/>
    <property type="evidence" value="ECO:0007669"/>
    <property type="project" value="TreeGrafter"/>
</dbReference>
<dbReference type="AlphaFoldDB" id="A0A2N3PS93"/>
<feature type="domain" description="ATPase AAA-type core" evidence="1">
    <location>
        <begin position="23"/>
        <end position="369"/>
    </location>
</feature>
<comment type="caution">
    <text evidence="2">The sequence shown here is derived from an EMBL/GenBank/DDBJ whole genome shotgun (WGS) entry which is preliminary data.</text>
</comment>
<evidence type="ECO:0000313" key="3">
    <source>
        <dbReference type="Proteomes" id="UP000233293"/>
    </source>
</evidence>
<proteinExistence type="predicted"/>
<keyword evidence="3" id="KW-1185">Reference proteome</keyword>
<dbReference type="Proteomes" id="UP000233293">
    <property type="component" value="Unassembled WGS sequence"/>
</dbReference>
<dbReference type="InterPro" id="IPR027417">
    <property type="entry name" value="P-loop_NTPase"/>
</dbReference>
<sequence length="426" mass="47280">MFTTIEIQNFKSIDKAKLQLGRLNVLIGENGAGKSNILEAIALAGAASAGKLDNEFLASRGIRVAQPQYMRAAFQKKSPDLPIKISILDGDDSLPSTFELTNDNGPYSRWKCHSQTVSARMDFATLVEALKEFSASESGSAPEAKRALEKFGNAFISALGEGKNNKNNRRNKKSISVSVNTELDNENLFIDFLLKKAKEKTTASSILDNFIIFSPENTSLRRLEPEGQIEPLGVNGEGLLKFLSVLSEEKNSANLKKIKDGLKLFGWFDDFFVSKDQNGVVSRLEIRDRYLDETSNMFDQKSANEGFLFLMFYFSLFSSDLTPRFFAIDNIDASLNPKLCERLIRHLAQLAEGHGKQAILTTHNPAVLDGLNLDDDDQRLFVVSRGSRGQTRVTRILKPQQAVGESPIRLSEAFLRGSLGGLPKRF</sequence>
<dbReference type="GO" id="GO:0000731">
    <property type="term" value="P:DNA synthesis involved in DNA repair"/>
    <property type="evidence" value="ECO:0007669"/>
    <property type="project" value="TreeGrafter"/>
</dbReference>
<dbReference type="Pfam" id="PF13304">
    <property type="entry name" value="AAA_21"/>
    <property type="match status" value="1"/>
</dbReference>
<protein>
    <submittedName>
        <fullName evidence="2">Chromosome segregation protein SMC</fullName>
    </submittedName>
</protein>
<dbReference type="OrthoDB" id="7596665at2"/>
<dbReference type="GO" id="GO:0016887">
    <property type="term" value="F:ATP hydrolysis activity"/>
    <property type="evidence" value="ECO:0007669"/>
    <property type="project" value="InterPro"/>
</dbReference>
<organism evidence="2 3">
    <name type="scientific">Telmatospirillum siberiense</name>
    <dbReference type="NCBI Taxonomy" id="382514"/>
    <lineage>
        <taxon>Bacteria</taxon>
        <taxon>Pseudomonadati</taxon>
        <taxon>Pseudomonadota</taxon>
        <taxon>Alphaproteobacteria</taxon>
        <taxon>Rhodospirillales</taxon>
        <taxon>Rhodospirillaceae</taxon>
        <taxon>Telmatospirillum</taxon>
    </lineage>
</organism>
<dbReference type="PIRSF" id="PIRSF029347">
    <property type="entry name" value="RecF"/>
    <property type="match status" value="1"/>
</dbReference>
<name>A0A2N3PS93_9PROT</name>
<accession>A0A2N3PS93</accession>
<dbReference type="EMBL" id="PIUM01000022">
    <property type="protein sequence ID" value="PKU23279.1"/>
    <property type="molecule type" value="Genomic_DNA"/>
</dbReference>
<dbReference type="InterPro" id="IPR003959">
    <property type="entry name" value="ATPase_AAA_core"/>
</dbReference>
<reference evidence="3" key="1">
    <citation type="submission" date="2017-12" db="EMBL/GenBank/DDBJ databases">
        <title>Draft genome sequence of Telmatospirillum siberiense 26-4b1T, an acidotolerant peatland alphaproteobacterium potentially involved in sulfur cycling.</title>
        <authorList>
            <person name="Hausmann B."/>
            <person name="Pjevac P."/>
            <person name="Schreck K."/>
            <person name="Herbold C.W."/>
            <person name="Daims H."/>
            <person name="Wagner M."/>
            <person name="Pester M."/>
            <person name="Loy A."/>
        </authorList>
    </citation>
    <scope>NUCLEOTIDE SEQUENCE [LARGE SCALE GENOMIC DNA]</scope>
    <source>
        <strain evidence="3">26-4b1</strain>
    </source>
</reference>
<dbReference type="PANTHER" id="PTHR32182:SF22">
    <property type="entry name" value="ATP-DEPENDENT ENDONUCLEASE, OLD FAMILY-RELATED"/>
    <property type="match status" value="1"/>
</dbReference>
<dbReference type="PANTHER" id="PTHR32182">
    <property type="entry name" value="DNA REPLICATION AND REPAIR PROTEIN RECF"/>
    <property type="match status" value="1"/>
</dbReference>
<dbReference type="SUPFAM" id="SSF52540">
    <property type="entry name" value="P-loop containing nucleoside triphosphate hydrolases"/>
    <property type="match status" value="1"/>
</dbReference>
<gene>
    <name evidence="2" type="ORF">CWS72_17360</name>
</gene>
<dbReference type="RefSeq" id="WP_101251978.1">
    <property type="nucleotide sequence ID" value="NZ_PIUM01000022.1"/>
</dbReference>
<dbReference type="InterPro" id="IPR014555">
    <property type="entry name" value="RecF-like"/>
</dbReference>
<evidence type="ECO:0000313" key="2">
    <source>
        <dbReference type="EMBL" id="PKU23279.1"/>
    </source>
</evidence>
<evidence type="ECO:0000259" key="1">
    <source>
        <dbReference type="Pfam" id="PF13304"/>
    </source>
</evidence>